<keyword evidence="4" id="KW-1185">Reference proteome</keyword>
<dbReference type="Gene3D" id="2.10.25.10">
    <property type="entry name" value="Laminin"/>
    <property type="match status" value="1"/>
</dbReference>
<dbReference type="Proteomes" id="UP001165060">
    <property type="component" value="Unassembled WGS sequence"/>
</dbReference>
<gene>
    <name evidence="3" type="ORF">TeGR_g10134</name>
</gene>
<keyword evidence="1" id="KW-1015">Disulfide bond</keyword>
<protein>
    <recommendedName>
        <fullName evidence="2">EGF-like domain-containing protein</fullName>
    </recommendedName>
</protein>
<name>A0ABQ6MX35_9STRA</name>
<evidence type="ECO:0000313" key="3">
    <source>
        <dbReference type="EMBL" id="GMI34878.1"/>
    </source>
</evidence>
<feature type="domain" description="EGF-like" evidence="2">
    <location>
        <begin position="96"/>
        <end position="129"/>
    </location>
</feature>
<dbReference type="PROSITE" id="PS00022">
    <property type="entry name" value="EGF_1"/>
    <property type="match status" value="1"/>
</dbReference>
<evidence type="ECO:0000313" key="4">
    <source>
        <dbReference type="Proteomes" id="UP001165060"/>
    </source>
</evidence>
<dbReference type="PROSITE" id="PS01186">
    <property type="entry name" value="EGF_2"/>
    <property type="match status" value="1"/>
</dbReference>
<dbReference type="InterPro" id="IPR000742">
    <property type="entry name" value="EGF"/>
</dbReference>
<comment type="caution">
    <text evidence="1">Lacks conserved residue(s) required for the propagation of feature annotation.</text>
</comment>
<keyword evidence="1" id="KW-0245">EGF-like domain</keyword>
<comment type="caution">
    <text evidence="3">The sequence shown here is derived from an EMBL/GenBank/DDBJ whole genome shotgun (WGS) entry which is preliminary data.</text>
</comment>
<organism evidence="3 4">
    <name type="scientific">Tetraparma gracilis</name>
    <dbReference type="NCBI Taxonomy" id="2962635"/>
    <lineage>
        <taxon>Eukaryota</taxon>
        <taxon>Sar</taxon>
        <taxon>Stramenopiles</taxon>
        <taxon>Ochrophyta</taxon>
        <taxon>Bolidophyceae</taxon>
        <taxon>Parmales</taxon>
        <taxon>Triparmaceae</taxon>
        <taxon>Tetraparma</taxon>
    </lineage>
</organism>
<dbReference type="Pfam" id="PF23106">
    <property type="entry name" value="EGF_Teneurin"/>
    <property type="match status" value="1"/>
</dbReference>
<evidence type="ECO:0000256" key="1">
    <source>
        <dbReference type="PROSITE-ProRule" id="PRU00076"/>
    </source>
</evidence>
<evidence type="ECO:0000259" key="2">
    <source>
        <dbReference type="PROSITE" id="PS50026"/>
    </source>
</evidence>
<dbReference type="PROSITE" id="PS50026">
    <property type="entry name" value="EGF_3"/>
    <property type="match status" value="1"/>
</dbReference>
<dbReference type="EMBL" id="BRYB01001845">
    <property type="protein sequence ID" value="GMI34878.1"/>
    <property type="molecule type" value="Genomic_DNA"/>
</dbReference>
<feature type="disulfide bond" evidence="1">
    <location>
        <begin position="100"/>
        <end position="110"/>
    </location>
</feature>
<feature type="disulfide bond" evidence="1">
    <location>
        <begin position="119"/>
        <end position="128"/>
    </location>
</feature>
<reference evidence="3 4" key="1">
    <citation type="journal article" date="2023" name="Commun. Biol.">
        <title>Genome analysis of Parmales, the sister group of diatoms, reveals the evolutionary specialization of diatoms from phago-mixotrophs to photoautotrophs.</title>
        <authorList>
            <person name="Ban H."/>
            <person name="Sato S."/>
            <person name="Yoshikawa S."/>
            <person name="Yamada K."/>
            <person name="Nakamura Y."/>
            <person name="Ichinomiya M."/>
            <person name="Sato N."/>
            <person name="Blanc-Mathieu R."/>
            <person name="Endo H."/>
            <person name="Kuwata A."/>
            <person name="Ogata H."/>
        </authorList>
    </citation>
    <scope>NUCLEOTIDE SEQUENCE [LARGE SCALE GENOMIC DNA]</scope>
</reference>
<accession>A0ABQ6MX35</accession>
<proteinExistence type="predicted"/>
<sequence length="139" mass="15052">MKRLATMANALPLSNVTTYEGYDTAHTWDEEMVFGCVCDSSWDVGLGPNQRQLSEWFGGDCSLRRCPSGDDPRTADTVETNCNGVRAADSVEKGQSNNLCHVDCSNRGTCDYNSGKCKCYLGYYGEACSSMSALATGNN</sequence>